<dbReference type="Gene3D" id="2.70.98.10">
    <property type="match status" value="1"/>
</dbReference>
<reference evidence="3" key="1">
    <citation type="journal article" date="2010" name="Genome Res.">
        <title>Population genomic sequencing of Coccidioides fungi reveals recent hybridization and transposon control.</title>
        <authorList>
            <person name="Neafsey D.E."/>
            <person name="Barker B.M."/>
            <person name="Sharpton T.J."/>
            <person name="Stajich J.E."/>
            <person name="Park D.J."/>
            <person name="Whiston E."/>
            <person name="Hung C.-Y."/>
            <person name="McMahan C."/>
            <person name="White J."/>
            <person name="Sykes S."/>
            <person name="Heiman D."/>
            <person name="Young S."/>
            <person name="Zeng Q."/>
            <person name="Abouelleil A."/>
            <person name="Aftuck L."/>
            <person name="Bessette D."/>
            <person name="Brown A."/>
            <person name="FitzGerald M."/>
            <person name="Lui A."/>
            <person name="Macdonald J.P."/>
            <person name="Priest M."/>
            <person name="Orbach M.J."/>
            <person name="Galgiani J.N."/>
            <person name="Kirkland T.N."/>
            <person name="Cole G.T."/>
            <person name="Birren B.W."/>
            <person name="Henn M.R."/>
            <person name="Taylor J.W."/>
            <person name="Rounsley S.D."/>
        </authorList>
    </citation>
    <scope>NUCLEOTIDE SEQUENCE [LARGE SCALE GENOMIC DNA]</scope>
    <source>
        <strain evidence="3">H538.4</strain>
    </source>
</reference>
<dbReference type="GO" id="GO:0047938">
    <property type="term" value="F:glucose-6-phosphate 1-epimerase activity"/>
    <property type="evidence" value="ECO:0007669"/>
    <property type="project" value="TreeGrafter"/>
</dbReference>
<dbReference type="GO" id="GO:0005975">
    <property type="term" value="P:carbohydrate metabolic process"/>
    <property type="evidence" value="ECO:0007669"/>
    <property type="project" value="InterPro"/>
</dbReference>
<proteinExistence type="predicted"/>
<dbReference type="OrthoDB" id="1659429at2759"/>
<feature type="region of interest" description="Disordered" evidence="1">
    <location>
        <begin position="23"/>
        <end position="49"/>
    </location>
</feature>
<dbReference type="AlphaFoldDB" id="A0A0J8UAW4"/>
<dbReference type="Proteomes" id="UP000054563">
    <property type="component" value="Unassembled WGS sequence"/>
</dbReference>
<dbReference type="eggNOG" id="KOG1594">
    <property type="taxonomic scope" value="Eukaryota"/>
</dbReference>
<evidence type="ECO:0000256" key="1">
    <source>
        <dbReference type="SAM" id="MobiDB-lite"/>
    </source>
</evidence>
<dbReference type="InterPro" id="IPR011013">
    <property type="entry name" value="Gal_mutarotase_sf_dom"/>
</dbReference>
<protein>
    <submittedName>
        <fullName evidence="2">Aldose 1-epimerase family protein</fullName>
    </submittedName>
</protein>
<dbReference type="GO" id="GO:0005737">
    <property type="term" value="C:cytoplasm"/>
    <property type="evidence" value="ECO:0007669"/>
    <property type="project" value="TreeGrafter"/>
</dbReference>
<evidence type="ECO:0000313" key="2">
    <source>
        <dbReference type="EMBL" id="KMU84213.1"/>
    </source>
</evidence>
<name>A0A0J8UAW4_COCIT</name>
<dbReference type="PANTHER" id="PTHR11122">
    <property type="entry name" value="APOSPORY-ASSOCIATED PROTEIN C-RELATED"/>
    <property type="match status" value="1"/>
</dbReference>
<dbReference type="PANTHER" id="PTHR11122:SF13">
    <property type="entry name" value="GLUCOSE-6-PHOSPHATE 1-EPIMERASE"/>
    <property type="match status" value="1"/>
</dbReference>
<dbReference type="InterPro" id="IPR008183">
    <property type="entry name" value="Aldose_1/G6P_1-epimerase"/>
</dbReference>
<evidence type="ECO:0000313" key="3">
    <source>
        <dbReference type="Proteomes" id="UP000054563"/>
    </source>
</evidence>
<dbReference type="Pfam" id="PF01263">
    <property type="entry name" value="Aldose_epim"/>
    <property type="match status" value="1"/>
</dbReference>
<dbReference type="EMBL" id="DS016984">
    <property type="protein sequence ID" value="KMU84213.1"/>
    <property type="molecule type" value="Genomic_DNA"/>
</dbReference>
<organism evidence="2 3">
    <name type="scientific">Coccidioides immitis H538.4</name>
    <dbReference type="NCBI Taxonomy" id="396776"/>
    <lineage>
        <taxon>Eukaryota</taxon>
        <taxon>Fungi</taxon>
        <taxon>Dikarya</taxon>
        <taxon>Ascomycota</taxon>
        <taxon>Pezizomycotina</taxon>
        <taxon>Eurotiomycetes</taxon>
        <taxon>Eurotiomycetidae</taxon>
        <taxon>Onygenales</taxon>
        <taxon>Onygenaceae</taxon>
        <taxon>Coccidioides</taxon>
    </lineage>
</organism>
<dbReference type="SUPFAM" id="SSF74650">
    <property type="entry name" value="Galactose mutarotase-like"/>
    <property type="match status" value="1"/>
</dbReference>
<accession>A0A0J8UAW4</accession>
<dbReference type="GO" id="GO:0030246">
    <property type="term" value="F:carbohydrate binding"/>
    <property type="evidence" value="ECO:0007669"/>
    <property type="project" value="InterPro"/>
</dbReference>
<dbReference type="STRING" id="396776.A0A0J8UAW4"/>
<dbReference type="VEuPathDB" id="FungiDB:CIHG_01999"/>
<gene>
    <name evidence="2" type="ORF">CIHG_01999</name>
</gene>
<sequence>MGSSHPPRPWIAVRAARCPATSLRRAPQQAPTALPAERPAQPITGRQPPLEGTCGVGGANTKQRPVLCHFAVGSDTHCLSPRPTGPLQLISVPFDASSGLGPATHSLDLHFAGKQFELPANGRFKKPAAIPSPLLFEKGGGGQDGNVEADSTLSDKFKGDWTSEFGWVYSASLSKRSPETSVRVQTEGWQSFEFQTLLHSYFKVEDISKIRVQNLQSKTYVDKVRNAEIFTESSPALAVEGEVDRVYQSLDPKVPIVIASESDKPIFSITRESLNDVVVWNPWIEKAKGMADFAPDEAYKNMICVEAGSVVGWQTLEPGDTWEGGQTIECKL</sequence>
<dbReference type="InterPro" id="IPR014718">
    <property type="entry name" value="GH-type_carb-bd"/>
</dbReference>